<evidence type="ECO:0000256" key="1">
    <source>
        <dbReference type="SAM" id="Phobius"/>
    </source>
</evidence>
<proteinExistence type="predicted"/>
<keyword evidence="3" id="KW-1185">Reference proteome</keyword>
<protein>
    <submittedName>
        <fullName evidence="2">BnaC04g37390D protein</fullName>
    </submittedName>
</protein>
<evidence type="ECO:0000313" key="2">
    <source>
        <dbReference type="EMBL" id="CDY36155.1"/>
    </source>
</evidence>
<name>A0A078HCM0_BRANA</name>
<feature type="transmembrane region" description="Helical" evidence="1">
    <location>
        <begin position="6"/>
        <end position="27"/>
    </location>
</feature>
<keyword evidence="1" id="KW-1133">Transmembrane helix</keyword>
<sequence>MDRVVFYYGTASVYVTTLVCIVVLMCFDCPWRRAWLRIVDAFIASAKHMLF</sequence>
<accession>A0A078HCM0</accession>
<dbReference type="PaxDb" id="3708-A0A078HCM0"/>
<dbReference type="Gramene" id="CDY36155">
    <property type="protein sequence ID" value="CDY36155"/>
    <property type="gene ID" value="GSBRNA2T00060004001"/>
</dbReference>
<keyword evidence="1" id="KW-0472">Membrane</keyword>
<dbReference type="AlphaFoldDB" id="A0A078HCM0"/>
<dbReference type="EMBL" id="LK032368">
    <property type="protein sequence ID" value="CDY36155.1"/>
    <property type="molecule type" value="Genomic_DNA"/>
</dbReference>
<keyword evidence="1" id="KW-0812">Transmembrane</keyword>
<reference evidence="2 3" key="1">
    <citation type="journal article" date="2014" name="Science">
        <title>Plant genetics. Early allopolyploid evolution in the post-Neolithic Brassica napus oilseed genome.</title>
        <authorList>
            <person name="Chalhoub B."/>
            <person name="Denoeud F."/>
            <person name="Liu S."/>
            <person name="Parkin I.A."/>
            <person name="Tang H."/>
            <person name="Wang X."/>
            <person name="Chiquet J."/>
            <person name="Belcram H."/>
            <person name="Tong C."/>
            <person name="Samans B."/>
            <person name="Correa M."/>
            <person name="Da Silva C."/>
            <person name="Just J."/>
            <person name="Falentin C."/>
            <person name="Koh C.S."/>
            <person name="Le Clainche I."/>
            <person name="Bernard M."/>
            <person name="Bento P."/>
            <person name="Noel B."/>
            <person name="Labadie K."/>
            <person name="Alberti A."/>
            <person name="Charles M."/>
            <person name="Arnaud D."/>
            <person name="Guo H."/>
            <person name="Daviaud C."/>
            <person name="Alamery S."/>
            <person name="Jabbari K."/>
            <person name="Zhao M."/>
            <person name="Edger P.P."/>
            <person name="Chelaifa H."/>
            <person name="Tack D."/>
            <person name="Lassalle G."/>
            <person name="Mestiri I."/>
            <person name="Schnel N."/>
            <person name="Le Paslier M.C."/>
            <person name="Fan G."/>
            <person name="Renault V."/>
            <person name="Bayer P.E."/>
            <person name="Golicz A.A."/>
            <person name="Manoli S."/>
            <person name="Lee T.H."/>
            <person name="Thi V.H."/>
            <person name="Chalabi S."/>
            <person name="Hu Q."/>
            <person name="Fan C."/>
            <person name="Tollenaere R."/>
            <person name="Lu Y."/>
            <person name="Battail C."/>
            <person name="Shen J."/>
            <person name="Sidebottom C.H."/>
            <person name="Wang X."/>
            <person name="Canaguier A."/>
            <person name="Chauveau A."/>
            <person name="Berard A."/>
            <person name="Deniot G."/>
            <person name="Guan M."/>
            <person name="Liu Z."/>
            <person name="Sun F."/>
            <person name="Lim Y.P."/>
            <person name="Lyons E."/>
            <person name="Town C.D."/>
            <person name="Bancroft I."/>
            <person name="Wang X."/>
            <person name="Meng J."/>
            <person name="Ma J."/>
            <person name="Pires J.C."/>
            <person name="King G.J."/>
            <person name="Brunel D."/>
            <person name="Delourme R."/>
            <person name="Renard M."/>
            <person name="Aury J.M."/>
            <person name="Adams K.L."/>
            <person name="Batley J."/>
            <person name="Snowdon R.J."/>
            <person name="Tost J."/>
            <person name="Edwards D."/>
            <person name="Zhou Y."/>
            <person name="Hua W."/>
            <person name="Sharpe A.G."/>
            <person name="Paterson A.H."/>
            <person name="Guan C."/>
            <person name="Wincker P."/>
        </authorList>
    </citation>
    <scope>NUCLEOTIDE SEQUENCE [LARGE SCALE GENOMIC DNA]</scope>
    <source>
        <strain evidence="3">cv. Darmor-bzh</strain>
    </source>
</reference>
<organism evidence="2 3">
    <name type="scientific">Brassica napus</name>
    <name type="common">Rape</name>
    <dbReference type="NCBI Taxonomy" id="3708"/>
    <lineage>
        <taxon>Eukaryota</taxon>
        <taxon>Viridiplantae</taxon>
        <taxon>Streptophyta</taxon>
        <taxon>Embryophyta</taxon>
        <taxon>Tracheophyta</taxon>
        <taxon>Spermatophyta</taxon>
        <taxon>Magnoliopsida</taxon>
        <taxon>eudicotyledons</taxon>
        <taxon>Gunneridae</taxon>
        <taxon>Pentapetalae</taxon>
        <taxon>rosids</taxon>
        <taxon>malvids</taxon>
        <taxon>Brassicales</taxon>
        <taxon>Brassicaceae</taxon>
        <taxon>Brassiceae</taxon>
        <taxon>Brassica</taxon>
    </lineage>
</organism>
<gene>
    <name evidence="2" type="primary">BnaC04g37390D</name>
    <name evidence="2" type="ORF">GSBRNA2T00060004001</name>
</gene>
<dbReference type="Proteomes" id="UP000028999">
    <property type="component" value="Unassembled WGS sequence"/>
</dbReference>
<evidence type="ECO:0000313" key="3">
    <source>
        <dbReference type="Proteomes" id="UP000028999"/>
    </source>
</evidence>